<keyword evidence="3" id="KW-1185">Reference proteome</keyword>
<evidence type="ECO:0000313" key="2">
    <source>
        <dbReference type="EMBL" id="KAK9035615.1"/>
    </source>
</evidence>
<proteinExistence type="predicted"/>
<protein>
    <submittedName>
        <fullName evidence="2">Uncharacterized protein</fullName>
    </submittedName>
</protein>
<feature type="region of interest" description="Disordered" evidence="1">
    <location>
        <begin position="1"/>
        <end position="28"/>
    </location>
</feature>
<dbReference type="Proteomes" id="UP001396334">
    <property type="component" value="Unassembled WGS sequence"/>
</dbReference>
<name>A0ABR2TEA6_9ROSI</name>
<dbReference type="EMBL" id="JBBPBN010000006">
    <property type="protein sequence ID" value="KAK9035615.1"/>
    <property type="molecule type" value="Genomic_DNA"/>
</dbReference>
<gene>
    <name evidence="2" type="ORF">V6N11_077649</name>
</gene>
<evidence type="ECO:0000313" key="3">
    <source>
        <dbReference type="Proteomes" id="UP001396334"/>
    </source>
</evidence>
<accession>A0ABR2TEA6</accession>
<sequence length="112" mass="12326">MSLTVEKSDGYFKSGETQKQTESQSKRKSFKVPLILTDCDDGGSTQEPAEYVSHSLLPLLDKSDVNVMPTTFSLFKCLVVNVNPTSWVGSTEPYSLCAGTAEMNSATARFYR</sequence>
<organism evidence="2 3">
    <name type="scientific">Hibiscus sabdariffa</name>
    <name type="common">roselle</name>
    <dbReference type="NCBI Taxonomy" id="183260"/>
    <lineage>
        <taxon>Eukaryota</taxon>
        <taxon>Viridiplantae</taxon>
        <taxon>Streptophyta</taxon>
        <taxon>Embryophyta</taxon>
        <taxon>Tracheophyta</taxon>
        <taxon>Spermatophyta</taxon>
        <taxon>Magnoliopsida</taxon>
        <taxon>eudicotyledons</taxon>
        <taxon>Gunneridae</taxon>
        <taxon>Pentapetalae</taxon>
        <taxon>rosids</taxon>
        <taxon>malvids</taxon>
        <taxon>Malvales</taxon>
        <taxon>Malvaceae</taxon>
        <taxon>Malvoideae</taxon>
        <taxon>Hibiscus</taxon>
    </lineage>
</organism>
<comment type="caution">
    <text evidence="2">The sequence shown here is derived from an EMBL/GenBank/DDBJ whole genome shotgun (WGS) entry which is preliminary data.</text>
</comment>
<evidence type="ECO:0000256" key="1">
    <source>
        <dbReference type="SAM" id="MobiDB-lite"/>
    </source>
</evidence>
<feature type="compositionally biased region" description="Basic and acidic residues" evidence="1">
    <location>
        <begin position="1"/>
        <end position="10"/>
    </location>
</feature>
<reference evidence="2 3" key="1">
    <citation type="journal article" date="2024" name="G3 (Bethesda)">
        <title>Genome assembly of Hibiscus sabdariffa L. provides insights into metabolisms of medicinal natural products.</title>
        <authorList>
            <person name="Kim T."/>
        </authorList>
    </citation>
    <scope>NUCLEOTIDE SEQUENCE [LARGE SCALE GENOMIC DNA]</scope>
    <source>
        <strain evidence="2">TK-2024</strain>
        <tissue evidence="2">Old leaves</tissue>
    </source>
</reference>